<feature type="compositionally biased region" description="Low complexity" evidence="1">
    <location>
        <begin position="216"/>
        <end position="247"/>
    </location>
</feature>
<feature type="transmembrane region" description="Helical" evidence="2">
    <location>
        <begin position="41"/>
        <end position="61"/>
    </location>
</feature>
<dbReference type="EMBL" id="WJIE01000008">
    <property type="protein sequence ID" value="MRG95591.1"/>
    <property type="molecule type" value="Genomic_DNA"/>
</dbReference>
<keyword evidence="4" id="KW-1185">Reference proteome</keyword>
<keyword evidence="2" id="KW-0812">Transmembrane</keyword>
<evidence type="ECO:0000313" key="3">
    <source>
        <dbReference type="EMBL" id="MRG95591.1"/>
    </source>
</evidence>
<evidence type="ECO:0000313" key="4">
    <source>
        <dbReference type="Proteomes" id="UP000440224"/>
    </source>
</evidence>
<keyword evidence="2" id="KW-0472">Membrane</keyword>
<evidence type="ECO:0000256" key="1">
    <source>
        <dbReference type="SAM" id="MobiDB-lite"/>
    </source>
</evidence>
<sequence length="276" mass="29515">MSTVFSKLRTWFVKTKLAKSYSNVGSIIARYWHAYGGWGDVFASVYFHVAFVICALSYGFWTVPEWWDLVISVVPSLLGFTLGGYALLVGFLSEGFRSAISGPKTLPDGTTEESPFIKVNSAFVHYIIVQMLALLSASLAKACHGTPKHSLLAVISSILHVSDAALGQVAIALWGIGFLIFTYSMTLSAAAAFSVFRIGTWIDKYGNDGSADENGSTSAKPEATTAPPASALSTPSGVRAAATTRTSAEADEAQAELEVEAAEVEAAQARKRRRNN</sequence>
<accession>A0A6N7Q3W2</accession>
<protein>
    <submittedName>
        <fullName evidence="3">Uncharacterized protein</fullName>
    </submittedName>
</protein>
<keyword evidence="2" id="KW-1133">Transmembrane helix</keyword>
<name>A0A6N7Q3W2_9BACT</name>
<evidence type="ECO:0000256" key="2">
    <source>
        <dbReference type="SAM" id="Phobius"/>
    </source>
</evidence>
<feature type="transmembrane region" description="Helical" evidence="2">
    <location>
        <begin position="180"/>
        <end position="199"/>
    </location>
</feature>
<comment type="caution">
    <text evidence="3">The sequence shown here is derived from an EMBL/GenBank/DDBJ whole genome shotgun (WGS) entry which is preliminary data.</text>
</comment>
<reference evidence="3 4" key="1">
    <citation type="submission" date="2019-10" db="EMBL/GenBank/DDBJ databases">
        <title>A soil myxobacterium in the family Polyangiaceae.</title>
        <authorList>
            <person name="Li Y."/>
            <person name="Wang J."/>
        </authorList>
    </citation>
    <scope>NUCLEOTIDE SEQUENCE [LARGE SCALE GENOMIC DNA]</scope>
    <source>
        <strain evidence="3 4">DSM 14734</strain>
    </source>
</reference>
<organism evidence="3 4">
    <name type="scientific">Polyangium spumosum</name>
    <dbReference type="NCBI Taxonomy" id="889282"/>
    <lineage>
        <taxon>Bacteria</taxon>
        <taxon>Pseudomonadati</taxon>
        <taxon>Myxococcota</taxon>
        <taxon>Polyangia</taxon>
        <taxon>Polyangiales</taxon>
        <taxon>Polyangiaceae</taxon>
        <taxon>Polyangium</taxon>
    </lineage>
</organism>
<feature type="transmembrane region" description="Helical" evidence="2">
    <location>
        <begin position="73"/>
        <end position="93"/>
    </location>
</feature>
<proteinExistence type="predicted"/>
<feature type="region of interest" description="Disordered" evidence="1">
    <location>
        <begin position="210"/>
        <end position="257"/>
    </location>
</feature>
<dbReference type="OrthoDB" id="7032144at2"/>
<dbReference type="Proteomes" id="UP000440224">
    <property type="component" value="Unassembled WGS sequence"/>
</dbReference>
<dbReference type="AlphaFoldDB" id="A0A6N7Q3W2"/>
<gene>
    <name evidence="3" type="ORF">GF068_27285</name>
</gene>
<dbReference type="RefSeq" id="WP_153822407.1">
    <property type="nucleotide sequence ID" value="NZ_WJIE01000008.1"/>
</dbReference>